<proteinExistence type="predicted"/>
<dbReference type="EMBL" id="CAADRP010000857">
    <property type="protein sequence ID" value="VFU32885.1"/>
    <property type="molecule type" value="Genomic_DNA"/>
</dbReference>
<organism evidence="1">
    <name type="scientific">Salix viminalis</name>
    <name type="common">Common osier</name>
    <name type="synonym">Basket willow</name>
    <dbReference type="NCBI Taxonomy" id="40686"/>
    <lineage>
        <taxon>Eukaryota</taxon>
        <taxon>Viridiplantae</taxon>
        <taxon>Streptophyta</taxon>
        <taxon>Embryophyta</taxon>
        <taxon>Tracheophyta</taxon>
        <taxon>Spermatophyta</taxon>
        <taxon>Magnoliopsida</taxon>
        <taxon>eudicotyledons</taxon>
        <taxon>Gunneridae</taxon>
        <taxon>Pentapetalae</taxon>
        <taxon>rosids</taxon>
        <taxon>fabids</taxon>
        <taxon>Malpighiales</taxon>
        <taxon>Salicaceae</taxon>
        <taxon>Saliceae</taxon>
        <taxon>Salix</taxon>
    </lineage>
</organism>
<evidence type="ECO:0000313" key="1">
    <source>
        <dbReference type="EMBL" id="VFU32885.1"/>
    </source>
</evidence>
<name>A0A6N2KY73_SALVM</name>
<accession>A0A6N2KY73</accession>
<dbReference type="AlphaFoldDB" id="A0A6N2KY73"/>
<gene>
    <name evidence="1" type="ORF">SVIM_LOCUS147360</name>
</gene>
<protein>
    <submittedName>
        <fullName evidence="1">Uncharacterized protein</fullName>
    </submittedName>
</protein>
<sequence length="95" mass="11027">MVGLNSECSRRRIGGGESTIQLGEDFGYLSIPPLTFSTNQRFNCIISRPAKLPPLLVICHQNFNKIEQQKKERLLWSLNFFFLRKRLFCPQVVKI</sequence>
<reference evidence="1" key="1">
    <citation type="submission" date="2019-03" db="EMBL/GenBank/DDBJ databases">
        <authorList>
            <person name="Mank J."/>
            <person name="Almeida P."/>
        </authorList>
    </citation>
    <scope>NUCLEOTIDE SEQUENCE</scope>
    <source>
        <strain evidence="1">78183</strain>
    </source>
</reference>